<organism evidence="13 14">
    <name type="scientific">Serratia symbiotica</name>
    <dbReference type="NCBI Taxonomy" id="138074"/>
    <lineage>
        <taxon>Bacteria</taxon>
        <taxon>Pseudomonadati</taxon>
        <taxon>Pseudomonadota</taxon>
        <taxon>Gammaproteobacteria</taxon>
        <taxon>Enterobacterales</taxon>
        <taxon>Yersiniaceae</taxon>
        <taxon>Serratia</taxon>
    </lineage>
</organism>
<comment type="cofactor">
    <cofactor evidence="1">
        <name>Mg(2+)</name>
        <dbReference type="ChEBI" id="CHEBI:18420"/>
    </cofactor>
</comment>
<sequence length="547" mass="59076">MANNPRAGQPAQQNDLINVAQLISQYYVLLPEVGNVAHAVKFGTSGHRGSAMRHSLNEAHILAIAQAIAEVRHQQGVTGPCYVGKDTHALSEPAFISVLEVLTANGIDVIVQENNGFTPTPSVSHAILCHNRQGGAQADGIVITPSHNPPEDGGIKYNPSNGGPADTHLTAMIEKRANELLAQRLKGVQRQSLDKAWHSGHLHTKDLVQPYITGLVDVVDMAAIQRAGLKLGVEPLGGSGIAYWQRMAEHYKLDLTLVNDSIDQTFRFMHLDHDGIIRMDCSSESAMAGLLALRGKFDLAFANDPDYDRHGIVTLQGLMNPNHYLAVAINYLFQHRPQWGADVAVGKTLVSSAMIDRVVADLGRKLMEVPVGFKWFVDGFFDGSLGFGGEESAGASFLRFDGMPWSTDKDGIIMCLLAAEITAVTGENPQQHYDDLVKRFGATSYNRIQAPASHAQKAALSKLSPDRVKASMLGGDPITDRLTSAPGNGAPIGGLKVMTDNGWFAARPSGTEEAYKIYCESFLGAEHREKIEHEAVEIVAEVLASAK</sequence>
<dbReference type="EMBL" id="AP019531">
    <property type="protein sequence ID" value="BBI91176.1"/>
    <property type="molecule type" value="Genomic_DNA"/>
</dbReference>
<dbReference type="FunFam" id="3.40.120.10:FF:000011">
    <property type="entry name" value="Alpha-D-glucose phosphate-specific phosphoglucomutase"/>
    <property type="match status" value="1"/>
</dbReference>
<dbReference type="InterPro" id="IPR005852">
    <property type="entry name" value="PGM_a-D-Glc-sp"/>
</dbReference>
<dbReference type="SUPFAM" id="SSF55957">
    <property type="entry name" value="Phosphoglucomutase, C-terminal domain"/>
    <property type="match status" value="1"/>
</dbReference>
<dbReference type="PROSITE" id="PS00710">
    <property type="entry name" value="PGM_PMM"/>
    <property type="match status" value="1"/>
</dbReference>
<keyword evidence="4 8" id="KW-0479">Metal-binding</keyword>
<dbReference type="InterPro" id="IPR036900">
    <property type="entry name" value="A-D-PHexomutase_C_sf"/>
</dbReference>
<dbReference type="InterPro" id="IPR016066">
    <property type="entry name" value="A-D-PHexomutase_CS"/>
</dbReference>
<dbReference type="SUPFAM" id="SSF53738">
    <property type="entry name" value="Phosphoglucomutase, first 3 domains"/>
    <property type="match status" value="3"/>
</dbReference>
<comment type="similarity">
    <text evidence="2 8">Belongs to the phosphohexose mutase family.</text>
</comment>
<accession>A0A455VK55</accession>
<reference evidence="13 14" key="1">
    <citation type="submission" date="2019-03" db="EMBL/GenBank/DDBJ databases">
        <title>The genome sequence of Candidatus Serratia symbiotica strain IS.</title>
        <authorList>
            <person name="Nikoh N."/>
            <person name="Koga R."/>
            <person name="Oshima K."/>
            <person name="Hattori M."/>
            <person name="Fukatsu T."/>
        </authorList>
    </citation>
    <scope>NUCLEOTIDE SEQUENCE [LARGE SCALE GENOMIC DNA]</scope>
    <source>
        <strain evidence="13 14">IS</strain>
    </source>
</reference>
<evidence type="ECO:0000256" key="8">
    <source>
        <dbReference type="RuleBase" id="RU004326"/>
    </source>
</evidence>
<evidence type="ECO:0000256" key="4">
    <source>
        <dbReference type="ARBA" id="ARBA00022723"/>
    </source>
</evidence>
<dbReference type="GO" id="GO:0006166">
    <property type="term" value="P:purine ribonucleoside salvage"/>
    <property type="evidence" value="ECO:0007669"/>
    <property type="project" value="TreeGrafter"/>
</dbReference>
<evidence type="ECO:0000256" key="7">
    <source>
        <dbReference type="NCBIfam" id="TIGR01132"/>
    </source>
</evidence>
<feature type="domain" description="Alpha-D-phosphohexomutase alpha/beta/alpha" evidence="12">
    <location>
        <begin position="320"/>
        <end position="440"/>
    </location>
</feature>
<dbReference type="Pfam" id="PF02880">
    <property type="entry name" value="PGM_PMM_III"/>
    <property type="match status" value="1"/>
</dbReference>
<keyword evidence="5 8" id="KW-0460">Magnesium</keyword>
<dbReference type="GO" id="GO:0005975">
    <property type="term" value="P:carbohydrate metabolic process"/>
    <property type="evidence" value="ECO:0007669"/>
    <property type="project" value="UniProtKB-UniRule"/>
</dbReference>
<evidence type="ECO:0000256" key="2">
    <source>
        <dbReference type="ARBA" id="ARBA00010231"/>
    </source>
</evidence>
<dbReference type="AlphaFoldDB" id="A0A455VK55"/>
<dbReference type="FunFam" id="3.40.120.10:FF:000012">
    <property type="entry name" value="Phosphoglucomutase, alpha-D-glucose phosphate-specific"/>
    <property type="match status" value="1"/>
</dbReference>
<evidence type="ECO:0000313" key="13">
    <source>
        <dbReference type="EMBL" id="BBI91176.1"/>
    </source>
</evidence>
<evidence type="ECO:0000256" key="1">
    <source>
        <dbReference type="ARBA" id="ARBA00001946"/>
    </source>
</evidence>
<dbReference type="GO" id="GO:0000287">
    <property type="term" value="F:magnesium ion binding"/>
    <property type="evidence" value="ECO:0007669"/>
    <property type="project" value="InterPro"/>
</dbReference>
<evidence type="ECO:0000259" key="11">
    <source>
        <dbReference type="Pfam" id="PF02879"/>
    </source>
</evidence>
<evidence type="ECO:0000259" key="10">
    <source>
        <dbReference type="Pfam" id="PF02878"/>
    </source>
</evidence>
<dbReference type="PANTHER" id="PTHR45745:SF1">
    <property type="entry name" value="PHOSPHOGLUCOMUTASE 2B-RELATED"/>
    <property type="match status" value="1"/>
</dbReference>
<dbReference type="NCBIfam" id="TIGR01132">
    <property type="entry name" value="pgm"/>
    <property type="match status" value="1"/>
</dbReference>
<dbReference type="Proteomes" id="UP000324392">
    <property type="component" value="Chromosome"/>
</dbReference>
<evidence type="ECO:0000313" key="14">
    <source>
        <dbReference type="Proteomes" id="UP000324392"/>
    </source>
</evidence>
<dbReference type="CDD" id="cd05801">
    <property type="entry name" value="PGM_like3"/>
    <property type="match status" value="1"/>
</dbReference>
<evidence type="ECO:0000256" key="5">
    <source>
        <dbReference type="ARBA" id="ARBA00022842"/>
    </source>
</evidence>
<dbReference type="EC" id="5.4.2.2" evidence="7"/>
<protein>
    <recommendedName>
        <fullName evidence="7">Phosphoglucomutase</fullName>
        <ecNumber evidence="7">5.4.2.2</ecNumber>
    </recommendedName>
</protein>
<dbReference type="Gene3D" id="3.40.120.10">
    <property type="entry name" value="Alpha-D-Glucose-1,6-Bisphosphate, subunit A, domain 3"/>
    <property type="match status" value="3"/>
</dbReference>
<dbReference type="Pfam" id="PF00408">
    <property type="entry name" value="PGM_PMM_IV"/>
    <property type="match status" value="1"/>
</dbReference>
<feature type="domain" description="Alpha-D-phosphohexomutase alpha/beta/alpha" evidence="11">
    <location>
        <begin position="210"/>
        <end position="316"/>
    </location>
</feature>
<dbReference type="Pfam" id="PF02879">
    <property type="entry name" value="PGM_PMM_II"/>
    <property type="match status" value="1"/>
</dbReference>
<dbReference type="GO" id="GO:0008973">
    <property type="term" value="F:phosphopentomutase activity"/>
    <property type="evidence" value="ECO:0007669"/>
    <property type="project" value="TreeGrafter"/>
</dbReference>
<dbReference type="RefSeq" id="WP_006708513.1">
    <property type="nucleotide sequence ID" value="NZ_AP019531.1"/>
</dbReference>
<dbReference type="FunFam" id="3.40.120.10:FF:000008">
    <property type="entry name" value="Alpha-D-glucose phosphate-specific phosphoglucomutase"/>
    <property type="match status" value="1"/>
</dbReference>
<dbReference type="Pfam" id="PF02878">
    <property type="entry name" value="PGM_PMM_I"/>
    <property type="match status" value="1"/>
</dbReference>
<keyword evidence="6" id="KW-0413">Isomerase</keyword>
<gene>
    <name evidence="13" type="primary">pgm</name>
    <name evidence="13" type="ORF">SSYIS1_02340</name>
</gene>
<evidence type="ECO:0000259" key="12">
    <source>
        <dbReference type="Pfam" id="PF02880"/>
    </source>
</evidence>
<name>A0A455VK55_9GAMM</name>
<dbReference type="InterPro" id="IPR005843">
    <property type="entry name" value="A-D-PHexomutase_C"/>
</dbReference>
<dbReference type="InterPro" id="IPR005845">
    <property type="entry name" value="A-D-PHexomutase_a/b/a-II"/>
</dbReference>
<keyword evidence="3" id="KW-0597">Phosphoprotein</keyword>
<evidence type="ECO:0000256" key="6">
    <source>
        <dbReference type="ARBA" id="ARBA00023235"/>
    </source>
</evidence>
<dbReference type="GO" id="GO:0004614">
    <property type="term" value="F:phosphoglucomutase activity"/>
    <property type="evidence" value="ECO:0007669"/>
    <property type="project" value="UniProtKB-UniRule"/>
</dbReference>
<dbReference type="InterPro" id="IPR016055">
    <property type="entry name" value="A-D-PHexomutase_a/b/a-I/II/III"/>
</dbReference>
<dbReference type="InterPro" id="IPR005844">
    <property type="entry name" value="A-D-PHexomutase_a/b/a-I"/>
</dbReference>
<dbReference type="Gene3D" id="3.30.310.50">
    <property type="entry name" value="Alpha-D-phosphohexomutase, C-terminal domain"/>
    <property type="match status" value="1"/>
</dbReference>
<dbReference type="FunFam" id="3.30.310.50:FF:000004">
    <property type="entry name" value="Alpha-D-glucose phosphate-specific phosphoglucomutase"/>
    <property type="match status" value="1"/>
</dbReference>
<evidence type="ECO:0000259" key="9">
    <source>
        <dbReference type="Pfam" id="PF00408"/>
    </source>
</evidence>
<feature type="domain" description="Alpha-D-phosphohexomutase alpha/beta/alpha" evidence="10">
    <location>
        <begin position="40"/>
        <end position="179"/>
    </location>
</feature>
<dbReference type="PANTHER" id="PTHR45745">
    <property type="entry name" value="PHOSPHOMANNOMUTASE 45A"/>
    <property type="match status" value="1"/>
</dbReference>
<evidence type="ECO:0000256" key="3">
    <source>
        <dbReference type="ARBA" id="ARBA00022553"/>
    </source>
</evidence>
<dbReference type="InterPro" id="IPR005846">
    <property type="entry name" value="A-D-PHexomutase_a/b/a-III"/>
</dbReference>
<proteinExistence type="inferred from homology"/>
<feature type="domain" description="Alpha-D-phosphohexomutase C-terminal" evidence="9">
    <location>
        <begin position="488"/>
        <end position="537"/>
    </location>
</feature>